<evidence type="ECO:0000259" key="2">
    <source>
        <dbReference type="Pfam" id="PF00465"/>
    </source>
</evidence>
<dbReference type="RefSeq" id="WP_021643165.1">
    <property type="nucleotide sequence ID" value="NZ_CACRUA010000077.1"/>
</dbReference>
<dbReference type="SUPFAM" id="SSF56796">
    <property type="entry name" value="Dehydroquinate synthase-like"/>
    <property type="match status" value="1"/>
</dbReference>
<dbReference type="CDD" id="cd08182">
    <property type="entry name" value="HEPD"/>
    <property type="match status" value="1"/>
</dbReference>
<dbReference type="InterPro" id="IPR039697">
    <property type="entry name" value="Alcohol_dehydrogenase_Fe"/>
</dbReference>
<evidence type="ECO:0000313" key="5">
    <source>
        <dbReference type="EMBL" id="VYU79816.1"/>
    </source>
</evidence>
<evidence type="ECO:0000256" key="1">
    <source>
        <dbReference type="ARBA" id="ARBA00023002"/>
    </source>
</evidence>
<evidence type="ECO:0000259" key="3">
    <source>
        <dbReference type="Pfam" id="PF25137"/>
    </source>
</evidence>
<evidence type="ECO:0000313" key="4">
    <source>
        <dbReference type="EMBL" id="MDB2000235.1"/>
    </source>
</evidence>
<dbReference type="EC" id="1.1.1.244" evidence="5"/>
<dbReference type="Gene3D" id="3.40.50.1970">
    <property type="match status" value="1"/>
</dbReference>
<gene>
    <name evidence="5" type="primary">mdh</name>
    <name evidence="5" type="ORF">CSLFYP84_04207</name>
    <name evidence="4" type="ORF">PM006_08495</name>
</gene>
<dbReference type="InterPro" id="IPR035873">
    <property type="entry name" value="PhpC"/>
</dbReference>
<feature type="domain" description="Alcohol dehydrogenase iron-type/glycerol dehydrogenase GldA" evidence="2">
    <location>
        <begin position="5"/>
        <end position="166"/>
    </location>
</feature>
<keyword evidence="1 5" id="KW-0560">Oxidoreductase</keyword>
<dbReference type="Gene3D" id="1.20.1090.10">
    <property type="entry name" value="Dehydroquinate synthase-like - alpha domain"/>
    <property type="match status" value="1"/>
</dbReference>
<dbReference type="GO" id="GO:0017000">
    <property type="term" value="P:antibiotic biosynthetic process"/>
    <property type="evidence" value="ECO:0007669"/>
    <property type="project" value="InterPro"/>
</dbReference>
<protein>
    <submittedName>
        <fullName evidence="5">NAD-dependent methanol dehydrogenase</fullName>
        <ecNumber evidence="5">1.1.1.244</ecNumber>
    </submittedName>
    <submittedName>
        <fullName evidence="4">Phosphonoacetaldehyde reductase</fullName>
    </submittedName>
</protein>
<dbReference type="Pfam" id="PF25137">
    <property type="entry name" value="ADH_Fe_C"/>
    <property type="match status" value="1"/>
</dbReference>
<reference evidence="4" key="2">
    <citation type="submission" date="2023-01" db="EMBL/GenBank/DDBJ databases">
        <title>Human gut microbiome strain richness.</title>
        <authorList>
            <person name="Chen-Liaw A."/>
        </authorList>
    </citation>
    <scope>NUCLEOTIDE SEQUENCE</scope>
    <source>
        <strain evidence="4">B1_m1001713B170214d0_201011</strain>
    </source>
</reference>
<proteinExistence type="predicted"/>
<dbReference type="GO" id="GO:0046872">
    <property type="term" value="F:metal ion binding"/>
    <property type="evidence" value="ECO:0007669"/>
    <property type="project" value="InterPro"/>
</dbReference>
<accession>A0A6N3HS92</accession>
<dbReference type="GO" id="GO:0050093">
    <property type="term" value="F:methanol dehydrogenase (NAD+) activity"/>
    <property type="evidence" value="ECO:0007669"/>
    <property type="project" value="UniProtKB-EC"/>
</dbReference>
<dbReference type="InterPro" id="IPR056798">
    <property type="entry name" value="ADH_Fe_C"/>
</dbReference>
<dbReference type="PANTHER" id="PTHR11496:SF103">
    <property type="entry name" value="DEHYDROGENASE, PUTATIVE-RELATED"/>
    <property type="match status" value="1"/>
</dbReference>
<name>A0A6N3HS92_CLOSY</name>
<reference evidence="5" key="1">
    <citation type="submission" date="2019-11" db="EMBL/GenBank/DDBJ databases">
        <authorList>
            <person name="Feng L."/>
        </authorList>
    </citation>
    <scope>NUCLEOTIDE SEQUENCE</scope>
    <source>
        <strain evidence="5">CsymbiosumLFYP84</strain>
    </source>
</reference>
<dbReference type="Proteomes" id="UP001300871">
    <property type="component" value="Unassembled WGS sequence"/>
</dbReference>
<organism evidence="5">
    <name type="scientific">Clostridium symbiosum</name>
    <name type="common">Bacteroides symbiosus</name>
    <dbReference type="NCBI Taxonomy" id="1512"/>
    <lineage>
        <taxon>Bacteria</taxon>
        <taxon>Bacillati</taxon>
        <taxon>Bacillota</taxon>
        <taxon>Clostridia</taxon>
        <taxon>Lachnospirales</taxon>
        <taxon>Lachnospiraceae</taxon>
        <taxon>Otoolea</taxon>
    </lineage>
</organism>
<dbReference type="EMBL" id="CACRUA010000077">
    <property type="protein sequence ID" value="VYU79816.1"/>
    <property type="molecule type" value="Genomic_DNA"/>
</dbReference>
<sequence>MKKQEILVTDSVYSELDYYLKKIGVKRLLLVCGESFSSLAISKSFETIEKRIGVKIVKFSNYKPNPTYDSVVEGVKIFRQNNCDTIMAAGGGSAMDVAKCIKLFSNMDESVNYIEQKITPNDVNLIALPTTAGSGSEATRYAVIYYNGEKQSIADESCIPSCVLMDASVLKTLPLYQKKSTMLDALCHSIESFWSVNSTEESKQYSREAIQLMMKYKNAYLANEAIGNTAMLKAANIAGKAINITQTTAGHAMCYKLTSLYGIAHGHAAALCNAALWPYMAQHMEKCIDPRGKDYLEDLFLETASAMGCGSIEEALTRYQSILAELGMDAPIMKNVSDLEVLTESVNPARLRNNPVRLDKETLRYLYKLILNIN</sequence>
<dbReference type="FunFam" id="3.40.50.1970:FF:000003">
    <property type="entry name" value="Alcohol dehydrogenase, iron-containing"/>
    <property type="match status" value="1"/>
</dbReference>
<dbReference type="InterPro" id="IPR001670">
    <property type="entry name" value="ADH_Fe/GldA"/>
</dbReference>
<dbReference type="PANTHER" id="PTHR11496">
    <property type="entry name" value="ALCOHOL DEHYDROGENASE"/>
    <property type="match status" value="1"/>
</dbReference>
<dbReference type="Pfam" id="PF00465">
    <property type="entry name" value="Fe-ADH"/>
    <property type="match status" value="1"/>
</dbReference>
<feature type="domain" description="Fe-containing alcohol dehydrogenase-like C-terminal" evidence="3">
    <location>
        <begin position="180"/>
        <end position="367"/>
    </location>
</feature>
<dbReference type="EMBL" id="JAQLGM010000016">
    <property type="protein sequence ID" value="MDB2000235.1"/>
    <property type="molecule type" value="Genomic_DNA"/>
</dbReference>
<dbReference type="AlphaFoldDB" id="A0A6N3HS92"/>